<dbReference type="EMBL" id="KZ851844">
    <property type="protein sequence ID" value="RDK48141.1"/>
    <property type="molecule type" value="Genomic_DNA"/>
</dbReference>
<evidence type="ECO:0000313" key="2">
    <source>
        <dbReference type="EMBL" id="RDK48141.1"/>
    </source>
</evidence>
<dbReference type="AlphaFoldDB" id="A0A370Q128"/>
<proteinExistence type="predicted"/>
<organism evidence="2 3">
    <name type="scientific">Aspergillus phoenicis ATCC 13157</name>
    <dbReference type="NCBI Taxonomy" id="1353007"/>
    <lineage>
        <taxon>Eukaryota</taxon>
        <taxon>Fungi</taxon>
        <taxon>Dikarya</taxon>
        <taxon>Ascomycota</taxon>
        <taxon>Pezizomycotina</taxon>
        <taxon>Eurotiomycetes</taxon>
        <taxon>Eurotiomycetidae</taxon>
        <taxon>Eurotiales</taxon>
        <taxon>Aspergillaceae</taxon>
        <taxon>Aspergillus</taxon>
    </lineage>
</organism>
<keyword evidence="3" id="KW-1185">Reference proteome</keyword>
<reference evidence="2 3" key="1">
    <citation type="submission" date="2018-07" db="EMBL/GenBank/DDBJ databases">
        <title>Section-level genome sequencing of Aspergillus section Nigri to investigate inter- and intra-species variation.</title>
        <authorList>
            <consortium name="DOE Joint Genome Institute"/>
            <person name="Vesth T.C."/>
            <person name="Nybo J.L."/>
            <person name="Theobald S."/>
            <person name="Frisvad J.C."/>
            <person name="Larsen T.O."/>
            <person name="Nielsen K.F."/>
            <person name="Hoof J.B."/>
            <person name="Brandl J."/>
            <person name="Salamov A."/>
            <person name="Riley R."/>
            <person name="Gladden J.M."/>
            <person name="Phatale P."/>
            <person name="Nielsen M.T."/>
            <person name="Lyhne E.K."/>
            <person name="Kogle M.E."/>
            <person name="Strasser K."/>
            <person name="McDonnell E."/>
            <person name="Barry K."/>
            <person name="Clum A."/>
            <person name="Chen C."/>
            <person name="Nolan M."/>
            <person name="Sandor L."/>
            <person name="Kuo A."/>
            <person name="Lipzen A."/>
            <person name="Hainaut M."/>
            <person name="Drula E."/>
            <person name="Tsang A."/>
            <person name="Magnuson J.K."/>
            <person name="Henrissat B."/>
            <person name="Wiebenga A."/>
            <person name="Simmons B.A."/>
            <person name="Makela M.R."/>
            <person name="De vries R.P."/>
            <person name="Grigoriev I.V."/>
            <person name="Mortensen U.H."/>
            <person name="Baker S.E."/>
            <person name="Andersen M.R."/>
        </authorList>
    </citation>
    <scope>NUCLEOTIDE SEQUENCE [LARGE SCALE GENOMIC DNA]</scope>
    <source>
        <strain evidence="2 3">ATCC 13157</strain>
    </source>
</reference>
<evidence type="ECO:0000256" key="1">
    <source>
        <dbReference type="SAM" id="MobiDB-lite"/>
    </source>
</evidence>
<evidence type="ECO:0000313" key="3">
    <source>
        <dbReference type="Proteomes" id="UP000254937"/>
    </source>
</evidence>
<gene>
    <name evidence="2" type="ORF">M752DRAFT_261437</name>
</gene>
<dbReference type="Proteomes" id="UP000254937">
    <property type="component" value="Unassembled WGS sequence"/>
</dbReference>
<feature type="compositionally biased region" description="Basic and acidic residues" evidence="1">
    <location>
        <begin position="98"/>
        <end position="111"/>
    </location>
</feature>
<name>A0A370Q128_ASPPH</name>
<accession>A0A370Q128</accession>
<feature type="region of interest" description="Disordered" evidence="1">
    <location>
        <begin position="88"/>
        <end position="123"/>
    </location>
</feature>
<protein>
    <submittedName>
        <fullName evidence="2">Uncharacterized protein</fullName>
    </submittedName>
</protein>
<sequence>MGIDKVFEEIMGGGPFNYDEQENQGWRQLPSVPVVTSMLLRQQTRRRWKPGALADMFARFPRLQEIVYEPWREWARTMQDLTADYRSRSSESSIKALKNNDSDGDRNRDRLFTTLPTVIPPEQ</sequence>